<dbReference type="InterPro" id="IPR051465">
    <property type="entry name" value="Cell_Envelope_Struct_Comp"/>
</dbReference>
<protein>
    <submittedName>
        <fullName evidence="2">S-layer homology domain-containing protein</fullName>
    </submittedName>
</protein>
<dbReference type="Proteomes" id="UP001596108">
    <property type="component" value="Unassembled WGS sequence"/>
</dbReference>
<comment type="caution">
    <text evidence="2">The sequence shown here is derived from an EMBL/GenBank/DDBJ whole genome shotgun (WGS) entry which is preliminary data.</text>
</comment>
<feature type="domain" description="SLH" evidence="1">
    <location>
        <begin position="290"/>
        <end position="353"/>
    </location>
</feature>
<dbReference type="InterPro" id="IPR001119">
    <property type="entry name" value="SLH_dom"/>
</dbReference>
<dbReference type="PANTHER" id="PTHR43308:SF5">
    <property type="entry name" value="S-LAYER PROTEIN _ PEPTIDOGLYCAN ENDO-BETA-N-ACETYLGLUCOSAMINIDASE"/>
    <property type="match status" value="1"/>
</dbReference>
<name>A0ABW0R1G5_9BACL</name>
<evidence type="ECO:0000259" key="1">
    <source>
        <dbReference type="PROSITE" id="PS51272"/>
    </source>
</evidence>
<dbReference type="PROSITE" id="PS51272">
    <property type="entry name" value="SLH"/>
    <property type="match status" value="3"/>
</dbReference>
<dbReference type="PANTHER" id="PTHR43308">
    <property type="entry name" value="OUTER MEMBRANE PROTEIN ALPHA-RELATED"/>
    <property type="match status" value="1"/>
</dbReference>
<dbReference type="EMBL" id="JBHSNC010000048">
    <property type="protein sequence ID" value="MFC5530961.1"/>
    <property type="molecule type" value="Genomic_DNA"/>
</dbReference>
<evidence type="ECO:0000313" key="2">
    <source>
        <dbReference type="EMBL" id="MFC5530961.1"/>
    </source>
</evidence>
<dbReference type="Pfam" id="PF00395">
    <property type="entry name" value="SLH"/>
    <property type="match status" value="3"/>
</dbReference>
<organism evidence="2 3">
    <name type="scientific">Cohnella yongneupensis</name>
    <dbReference type="NCBI Taxonomy" id="425006"/>
    <lineage>
        <taxon>Bacteria</taxon>
        <taxon>Bacillati</taxon>
        <taxon>Bacillota</taxon>
        <taxon>Bacilli</taxon>
        <taxon>Bacillales</taxon>
        <taxon>Paenibacillaceae</taxon>
        <taxon>Cohnella</taxon>
    </lineage>
</organism>
<dbReference type="Gene3D" id="2.60.220.30">
    <property type="match status" value="1"/>
</dbReference>
<evidence type="ECO:0000313" key="3">
    <source>
        <dbReference type="Proteomes" id="UP001596108"/>
    </source>
</evidence>
<gene>
    <name evidence="2" type="ORF">ACFPQ4_16145</name>
</gene>
<feature type="domain" description="SLH" evidence="1">
    <location>
        <begin position="355"/>
        <end position="410"/>
    </location>
</feature>
<accession>A0ABW0R1G5</accession>
<feature type="domain" description="SLH" evidence="1">
    <location>
        <begin position="229"/>
        <end position="289"/>
    </location>
</feature>
<proteinExistence type="predicted"/>
<reference evidence="3" key="1">
    <citation type="journal article" date="2019" name="Int. J. Syst. Evol. Microbiol.">
        <title>The Global Catalogue of Microorganisms (GCM) 10K type strain sequencing project: providing services to taxonomists for standard genome sequencing and annotation.</title>
        <authorList>
            <consortium name="The Broad Institute Genomics Platform"/>
            <consortium name="The Broad Institute Genome Sequencing Center for Infectious Disease"/>
            <person name="Wu L."/>
            <person name="Ma J."/>
        </authorList>
    </citation>
    <scope>NUCLEOTIDE SEQUENCE [LARGE SCALE GENOMIC DNA]</scope>
    <source>
        <strain evidence="3">CGMCC 1.18578</strain>
    </source>
</reference>
<keyword evidence="3" id="KW-1185">Reference proteome</keyword>
<dbReference type="RefSeq" id="WP_378112905.1">
    <property type="nucleotide sequence ID" value="NZ_JBHSNC010000048.1"/>
</dbReference>
<sequence length="410" mass="43128">MNISGTSTYTDVIVKVVRPSGTVVFFDMVQVTGGQFSTSFTLGSNEAAGTYKVVAGQGNDVANKDLFVTAASSGCTSNCGGVSGSITQPGEVTSTDGRLTLPVGSTGHVSLSDEVTISIPANASSQELKLTIEKLTNASNLLSEGDVLASPIFEILKNFTDNFSKPITLTFAFDPTKLGTDQRAAVFYYDETKKVWVEVAGGTVNGNHIAVEVNHFTKYAVFAVANTEVAPITFSDIAGHWAEANIKQAVKDGIVKGYPDGTFQPDATVTRAEFAVMLINALKPEGEGAELKFTDADKIGAWAKKAIAQAVQAGIIKGYDDGSFRPDAQITRAEMASMLAKASGKTIEAKATAGFADDKEIPAWAISSVAYVKQAGIMQGKGHNAFAPQDQATRAEAVMVLLNRQAVVSK</sequence>